<keyword evidence="2" id="KW-1133">Transmembrane helix</keyword>
<keyword evidence="2" id="KW-0812">Transmembrane</keyword>
<evidence type="ECO:0000313" key="3">
    <source>
        <dbReference type="EMBL" id="MFC7137274.1"/>
    </source>
</evidence>
<proteinExistence type="predicted"/>
<protein>
    <submittedName>
        <fullName evidence="3">Uncharacterized protein</fullName>
    </submittedName>
</protein>
<evidence type="ECO:0000256" key="1">
    <source>
        <dbReference type="SAM" id="MobiDB-lite"/>
    </source>
</evidence>
<keyword evidence="4" id="KW-1185">Reference proteome</keyword>
<dbReference type="AlphaFoldDB" id="A0ABD5XYV8"/>
<feature type="compositionally biased region" description="Basic residues" evidence="1">
    <location>
        <begin position="134"/>
        <end position="146"/>
    </location>
</feature>
<organism evidence="3 4">
    <name type="scientific">Halobaculum litoreum</name>
    <dbReference type="NCBI Taxonomy" id="3031998"/>
    <lineage>
        <taxon>Archaea</taxon>
        <taxon>Methanobacteriati</taxon>
        <taxon>Methanobacteriota</taxon>
        <taxon>Stenosarchaea group</taxon>
        <taxon>Halobacteria</taxon>
        <taxon>Halobacteriales</taxon>
        <taxon>Haloferacaceae</taxon>
        <taxon>Halobaculum</taxon>
    </lineage>
</organism>
<sequence>MIDPALPMQVTRTGETAQVLAVLATFLLSAILGLVIARKAYQGYRRNASRPMLYLAAGIVLLTAVPAVLSLFLSTFTALPNYLVVVTTNGAELLGLVAIAYSLYGRFEPAEGADDRPAVGPLRTLPVPVPAAGRRCRPRGAHRRPQRTPPPTLAADLHAMILVFIAAPYAGFASLDGGVRAMATEFAGIALFCGLAVLGLWVWAPLWILGYAGHAVWDTLHHPESGFGATIVGWYVPFCVVYDVVVAAYLAAVYLG</sequence>
<gene>
    <name evidence="3" type="ORF">ACFQRB_14125</name>
</gene>
<evidence type="ECO:0000256" key="2">
    <source>
        <dbReference type="SAM" id="Phobius"/>
    </source>
</evidence>
<reference evidence="3 4" key="1">
    <citation type="journal article" date="2019" name="Int. J. Syst. Evol. Microbiol.">
        <title>The Global Catalogue of Microorganisms (GCM) 10K type strain sequencing project: providing services to taxonomists for standard genome sequencing and annotation.</title>
        <authorList>
            <consortium name="The Broad Institute Genomics Platform"/>
            <consortium name="The Broad Institute Genome Sequencing Center for Infectious Disease"/>
            <person name="Wu L."/>
            <person name="Ma J."/>
        </authorList>
    </citation>
    <scope>NUCLEOTIDE SEQUENCE [LARGE SCALE GENOMIC DNA]</scope>
    <source>
        <strain evidence="3 4">DT92</strain>
    </source>
</reference>
<feature type="transmembrane region" description="Helical" evidence="2">
    <location>
        <begin position="232"/>
        <end position="255"/>
    </location>
</feature>
<feature type="transmembrane region" description="Helical" evidence="2">
    <location>
        <begin position="187"/>
        <end position="212"/>
    </location>
</feature>
<dbReference type="InterPro" id="IPR055943">
    <property type="entry name" value="DUF7521"/>
</dbReference>
<feature type="transmembrane region" description="Helical" evidence="2">
    <location>
        <begin position="20"/>
        <end position="41"/>
    </location>
</feature>
<accession>A0ABD5XYV8</accession>
<evidence type="ECO:0000313" key="4">
    <source>
        <dbReference type="Proteomes" id="UP001596368"/>
    </source>
</evidence>
<dbReference type="Pfam" id="PF24365">
    <property type="entry name" value="DUF7521"/>
    <property type="match status" value="1"/>
</dbReference>
<keyword evidence="2" id="KW-0472">Membrane</keyword>
<feature type="region of interest" description="Disordered" evidence="1">
    <location>
        <begin position="132"/>
        <end position="151"/>
    </location>
</feature>
<feature type="transmembrane region" description="Helical" evidence="2">
    <location>
        <begin position="157"/>
        <end position="175"/>
    </location>
</feature>
<name>A0ABD5XYV8_9EURY</name>
<comment type="caution">
    <text evidence="3">The sequence shown here is derived from an EMBL/GenBank/DDBJ whole genome shotgun (WGS) entry which is preliminary data.</text>
</comment>
<feature type="transmembrane region" description="Helical" evidence="2">
    <location>
        <begin position="53"/>
        <end position="73"/>
    </location>
</feature>
<dbReference type="Proteomes" id="UP001596368">
    <property type="component" value="Unassembled WGS sequence"/>
</dbReference>
<dbReference type="EMBL" id="JBHSZG010000001">
    <property type="protein sequence ID" value="MFC7137274.1"/>
    <property type="molecule type" value="Genomic_DNA"/>
</dbReference>